<organism evidence="1 2">
    <name type="scientific">Phytophthora fragariaefolia</name>
    <dbReference type="NCBI Taxonomy" id="1490495"/>
    <lineage>
        <taxon>Eukaryota</taxon>
        <taxon>Sar</taxon>
        <taxon>Stramenopiles</taxon>
        <taxon>Oomycota</taxon>
        <taxon>Peronosporomycetes</taxon>
        <taxon>Peronosporales</taxon>
        <taxon>Peronosporaceae</taxon>
        <taxon>Phytophthora</taxon>
    </lineage>
</organism>
<evidence type="ECO:0000313" key="1">
    <source>
        <dbReference type="EMBL" id="GMF17359.1"/>
    </source>
</evidence>
<name>A0A9W6TN47_9STRA</name>
<keyword evidence="2" id="KW-1185">Reference proteome</keyword>
<accession>A0A9W6TN47</accession>
<protein>
    <submittedName>
        <fullName evidence="1">Unnamed protein product</fullName>
    </submittedName>
</protein>
<proteinExistence type="predicted"/>
<sequence>MSITKTHSSELYEIHAPAIIKAARIQVHVCLPLKGRRWSRGCQSLELSICLYSKLDGLEKCTGLFPHTKKVMYQNSKSPIFETQLRFPINRDDMDLGAAWQQVALFQEAGIATSGHLYAAEQENALVHDFLAKIPVAMLFACLQDASDRGSEKQVAAVFPAMGILVAIPRFSNCDCHDESR</sequence>
<dbReference type="AlphaFoldDB" id="A0A9W6TN47"/>
<evidence type="ECO:0000313" key="2">
    <source>
        <dbReference type="Proteomes" id="UP001165121"/>
    </source>
</evidence>
<dbReference type="OrthoDB" id="10250600at2759"/>
<gene>
    <name evidence="1" type="ORF">Pfra01_000118800</name>
</gene>
<reference evidence="1" key="1">
    <citation type="submission" date="2023-04" db="EMBL/GenBank/DDBJ databases">
        <title>Phytophthora fragariaefolia NBRC 109709.</title>
        <authorList>
            <person name="Ichikawa N."/>
            <person name="Sato H."/>
            <person name="Tonouchi N."/>
        </authorList>
    </citation>
    <scope>NUCLEOTIDE SEQUENCE</scope>
    <source>
        <strain evidence="1">NBRC 109709</strain>
    </source>
</reference>
<dbReference type="EMBL" id="BSXT01000091">
    <property type="protein sequence ID" value="GMF17359.1"/>
    <property type="molecule type" value="Genomic_DNA"/>
</dbReference>
<dbReference type="Proteomes" id="UP001165121">
    <property type="component" value="Unassembled WGS sequence"/>
</dbReference>
<comment type="caution">
    <text evidence="1">The sequence shown here is derived from an EMBL/GenBank/DDBJ whole genome shotgun (WGS) entry which is preliminary data.</text>
</comment>